<dbReference type="InterPro" id="IPR006091">
    <property type="entry name" value="Acyl-CoA_Oxase/DH_mid-dom"/>
</dbReference>
<evidence type="ECO:0000259" key="9">
    <source>
        <dbReference type="Pfam" id="PF02771"/>
    </source>
</evidence>
<evidence type="ECO:0000256" key="6">
    <source>
        <dbReference type="SAM" id="MobiDB-lite"/>
    </source>
</evidence>
<dbReference type="InterPro" id="IPR009075">
    <property type="entry name" value="AcylCo_DH/oxidase_C"/>
</dbReference>
<feature type="region of interest" description="Disordered" evidence="6">
    <location>
        <begin position="387"/>
        <end position="411"/>
    </location>
</feature>
<reference evidence="10 11" key="1">
    <citation type="journal article" date="2010" name="Stand. Genomic Sci.">
        <title>Complete genome sequence of Haliangium ochraceum type strain (SMP-2).</title>
        <authorList>
            <consortium name="US DOE Joint Genome Institute (JGI-PGF)"/>
            <person name="Ivanova N."/>
            <person name="Daum C."/>
            <person name="Lang E."/>
            <person name="Abt B."/>
            <person name="Kopitz M."/>
            <person name="Saunders E."/>
            <person name="Lapidus A."/>
            <person name="Lucas S."/>
            <person name="Glavina Del Rio T."/>
            <person name="Nolan M."/>
            <person name="Tice H."/>
            <person name="Copeland A."/>
            <person name="Cheng J.F."/>
            <person name="Chen F."/>
            <person name="Bruce D."/>
            <person name="Goodwin L."/>
            <person name="Pitluck S."/>
            <person name="Mavromatis K."/>
            <person name="Pati A."/>
            <person name="Mikhailova N."/>
            <person name="Chen A."/>
            <person name="Palaniappan K."/>
            <person name="Land M."/>
            <person name="Hauser L."/>
            <person name="Chang Y.J."/>
            <person name="Jeffries C.D."/>
            <person name="Detter J.C."/>
            <person name="Brettin T."/>
            <person name="Rohde M."/>
            <person name="Goker M."/>
            <person name="Bristow J."/>
            <person name="Markowitz V."/>
            <person name="Eisen J.A."/>
            <person name="Hugenholtz P."/>
            <person name="Kyrpides N.C."/>
            <person name="Klenk H.P."/>
        </authorList>
    </citation>
    <scope>NUCLEOTIDE SEQUENCE [LARGE SCALE GENOMIC DNA]</scope>
    <source>
        <strain evidence="11">DSM 14365 / CIP 107738 / JCM 11303 / AJ 13395 / SMP-2</strain>
    </source>
</reference>
<dbReference type="STRING" id="502025.Hoch_1175"/>
<dbReference type="InterPro" id="IPR037069">
    <property type="entry name" value="AcylCoA_DH/ox_N_sf"/>
</dbReference>
<dbReference type="InterPro" id="IPR036250">
    <property type="entry name" value="AcylCo_DH-like_C"/>
</dbReference>
<keyword evidence="11" id="KW-1185">Reference proteome</keyword>
<feature type="domain" description="Acyl-CoA dehydrogenase/oxidase N-terminal" evidence="9">
    <location>
        <begin position="8"/>
        <end position="116"/>
    </location>
</feature>
<keyword evidence="4 5" id="KW-0274">FAD</keyword>
<dbReference type="SUPFAM" id="SSF56645">
    <property type="entry name" value="Acyl-CoA dehydrogenase NM domain-like"/>
    <property type="match status" value="1"/>
</dbReference>
<comment type="cofactor">
    <cofactor evidence="1 5">
        <name>FAD</name>
        <dbReference type="ChEBI" id="CHEBI:57692"/>
    </cofactor>
</comment>
<dbReference type="Pfam" id="PF02771">
    <property type="entry name" value="Acyl-CoA_dh_N"/>
    <property type="match status" value="1"/>
</dbReference>
<gene>
    <name evidence="10" type="ordered locus">Hoch_1175</name>
</gene>
<feature type="domain" description="Acyl-CoA dehydrogenase/oxidase C-terminal" evidence="7">
    <location>
        <begin position="229"/>
        <end position="371"/>
    </location>
</feature>
<dbReference type="Gene3D" id="1.10.540.10">
    <property type="entry name" value="Acyl-CoA dehydrogenase/oxidase, N-terminal domain"/>
    <property type="match status" value="1"/>
</dbReference>
<dbReference type="HOGENOM" id="CLU_018204_0_2_7"/>
<evidence type="ECO:0000256" key="4">
    <source>
        <dbReference type="ARBA" id="ARBA00022827"/>
    </source>
</evidence>
<keyword evidence="3 5" id="KW-0285">Flavoprotein</keyword>
<dbReference type="InterPro" id="IPR009100">
    <property type="entry name" value="AcylCoA_DH/oxidase_NM_dom_sf"/>
</dbReference>
<dbReference type="EMBL" id="CP001804">
    <property type="protein sequence ID" value="ACY13742.1"/>
    <property type="molecule type" value="Genomic_DNA"/>
</dbReference>
<dbReference type="InterPro" id="IPR046373">
    <property type="entry name" value="Acyl-CoA_Oxase/DH_mid-dom_sf"/>
</dbReference>
<organism evidence="10 11">
    <name type="scientific">Haliangium ochraceum (strain DSM 14365 / JCM 11303 / SMP-2)</name>
    <dbReference type="NCBI Taxonomy" id="502025"/>
    <lineage>
        <taxon>Bacteria</taxon>
        <taxon>Pseudomonadati</taxon>
        <taxon>Myxococcota</taxon>
        <taxon>Polyangia</taxon>
        <taxon>Haliangiales</taxon>
        <taxon>Kofleriaceae</taxon>
        <taxon>Haliangium</taxon>
    </lineage>
</organism>
<dbReference type="InterPro" id="IPR013786">
    <property type="entry name" value="AcylCoA_DH/ox_N"/>
</dbReference>
<evidence type="ECO:0000256" key="2">
    <source>
        <dbReference type="ARBA" id="ARBA00009347"/>
    </source>
</evidence>
<dbReference type="Pfam" id="PF02770">
    <property type="entry name" value="Acyl-CoA_dh_M"/>
    <property type="match status" value="1"/>
</dbReference>
<proteinExistence type="inferred from homology"/>
<dbReference type="Pfam" id="PF00441">
    <property type="entry name" value="Acyl-CoA_dh_1"/>
    <property type="match status" value="1"/>
</dbReference>
<sequence>MQDPASTDTADLRASFQEFVDRELMPRADSFFRAEETPREFIDMLAARGYLGMWLPPEVGGGGCDMHTLGLLHAEIGRGSGSIRSLLTVHTMVAQVLSRWGSDQQRERWLRDLACGRLLGAFALSEPEIGSDAGGVQTRARRDGDTYVLDGCKMWITYGQLADLFLVFARCDDRPTAFFVDRRTPGLSIEPVHGMFGLRASMTARLSFSGCRIPSDQQVGPMGGGVSLIASYALDFGRFSVAWGSLGLAQACLDASILHTSERTQFGKLIKEHQLVRRLITEMMTRVESARLHCAEAARLRDAEDMNAAAATAMAKYVASTAATQCALDAIQLHGAHGCGPYTPLQRYLGDAKVGEIIEGSNEIQQITLAEYGYQRYRQLAKRATWRTPIPPTPSSEVTGGDVSDDDPSGH</sequence>
<comment type="similarity">
    <text evidence="2 5">Belongs to the acyl-CoA dehydrogenase family.</text>
</comment>
<dbReference type="Gene3D" id="2.40.110.10">
    <property type="entry name" value="Butyryl-CoA Dehydrogenase, subunit A, domain 2"/>
    <property type="match status" value="1"/>
</dbReference>
<evidence type="ECO:0000313" key="11">
    <source>
        <dbReference type="Proteomes" id="UP000001880"/>
    </source>
</evidence>
<dbReference type="eggNOG" id="COG1960">
    <property type="taxonomic scope" value="Bacteria"/>
</dbReference>
<protein>
    <submittedName>
        <fullName evidence="10">Acyl-CoA dehydrogenase domain protein</fullName>
    </submittedName>
</protein>
<dbReference type="KEGG" id="hoh:Hoch_1175"/>
<dbReference type="AlphaFoldDB" id="D0LS45"/>
<dbReference type="SUPFAM" id="SSF47203">
    <property type="entry name" value="Acyl-CoA dehydrogenase C-terminal domain-like"/>
    <property type="match status" value="1"/>
</dbReference>
<evidence type="ECO:0000259" key="7">
    <source>
        <dbReference type="Pfam" id="PF00441"/>
    </source>
</evidence>
<evidence type="ECO:0000256" key="5">
    <source>
        <dbReference type="RuleBase" id="RU362125"/>
    </source>
</evidence>
<evidence type="ECO:0000256" key="1">
    <source>
        <dbReference type="ARBA" id="ARBA00001974"/>
    </source>
</evidence>
<evidence type="ECO:0000259" key="8">
    <source>
        <dbReference type="Pfam" id="PF02770"/>
    </source>
</evidence>
<keyword evidence="5" id="KW-0560">Oxidoreductase</keyword>
<dbReference type="GO" id="GO:0050660">
    <property type="term" value="F:flavin adenine dinucleotide binding"/>
    <property type="evidence" value="ECO:0007669"/>
    <property type="project" value="InterPro"/>
</dbReference>
<name>D0LS45_HALO1</name>
<dbReference type="GO" id="GO:0003995">
    <property type="term" value="F:acyl-CoA dehydrogenase activity"/>
    <property type="evidence" value="ECO:0007669"/>
    <property type="project" value="TreeGrafter"/>
</dbReference>
<accession>D0LS45</accession>
<dbReference type="PANTHER" id="PTHR43884:SF12">
    <property type="entry name" value="ISOVALERYL-COA DEHYDROGENASE, MITOCHONDRIAL-RELATED"/>
    <property type="match status" value="1"/>
</dbReference>
<dbReference type="Gene3D" id="1.20.140.10">
    <property type="entry name" value="Butyryl-CoA Dehydrogenase, subunit A, domain 3"/>
    <property type="match status" value="1"/>
</dbReference>
<evidence type="ECO:0000313" key="10">
    <source>
        <dbReference type="EMBL" id="ACY13742.1"/>
    </source>
</evidence>
<feature type="domain" description="Acyl-CoA oxidase/dehydrogenase middle" evidence="8">
    <location>
        <begin position="121"/>
        <end position="210"/>
    </location>
</feature>
<dbReference type="PANTHER" id="PTHR43884">
    <property type="entry name" value="ACYL-COA DEHYDROGENASE"/>
    <property type="match status" value="1"/>
</dbReference>
<dbReference type="RefSeq" id="WP_012826353.1">
    <property type="nucleotide sequence ID" value="NC_013440.1"/>
</dbReference>
<evidence type="ECO:0000256" key="3">
    <source>
        <dbReference type="ARBA" id="ARBA00022630"/>
    </source>
</evidence>
<dbReference type="Proteomes" id="UP000001880">
    <property type="component" value="Chromosome"/>
</dbReference>